<organism evidence="2 3">
    <name type="scientific">Paramecium sonneborni</name>
    <dbReference type="NCBI Taxonomy" id="65129"/>
    <lineage>
        <taxon>Eukaryota</taxon>
        <taxon>Sar</taxon>
        <taxon>Alveolata</taxon>
        <taxon>Ciliophora</taxon>
        <taxon>Intramacronucleata</taxon>
        <taxon>Oligohymenophorea</taxon>
        <taxon>Peniculida</taxon>
        <taxon>Parameciidae</taxon>
        <taxon>Paramecium</taxon>
    </lineage>
</organism>
<dbReference type="EMBL" id="CAJJDN010000337">
    <property type="protein sequence ID" value="CAD8130849.1"/>
    <property type="molecule type" value="Genomic_DNA"/>
</dbReference>
<sequence>MESTEQGQGGSQQLNKDQQLQMEQSHLSLGNCFEMCFINKKKKEYSSELATEFIEL</sequence>
<evidence type="ECO:0000313" key="2">
    <source>
        <dbReference type="EMBL" id="CAD8130849.1"/>
    </source>
</evidence>
<keyword evidence="3" id="KW-1185">Reference proteome</keyword>
<comment type="caution">
    <text evidence="2">The sequence shown here is derived from an EMBL/GenBank/DDBJ whole genome shotgun (WGS) entry which is preliminary data.</text>
</comment>
<reference evidence="2" key="1">
    <citation type="submission" date="2021-01" db="EMBL/GenBank/DDBJ databases">
        <authorList>
            <consortium name="Genoscope - CEA"/>
            <person name="William W."/>
        </authorList>
    </citation>
    <scope>NUCLEOTIDE SEQUENCE</scope>
</reference>
<feature type="region of interest" description="Disordered" evidence="1">
    <location>
        <begin position="1"/>
        <end position="21"/>
    </location>
</feature>
<protein>
    <submittedName>
        <fullName evidence="2">Uncharacterized protein</fullName>
    </submittedName>
</protein>
<dbReference type="AlphaFoldDB" id="A0A8S1RVD8"/>
<gene>
    <name evidence="2" type="ORF">PSON_ATCC_30995.1.T3370013</name>
</gene>
<dbReference type="Proteomes" id="UP000692954">
    <property type="component" value="Unassembled WGS sequence"/>
</dbReference>
<evidence type="ECO:0000313" key="3">
    <source>
        <dbReference type="Proteomes" id="UP000692954"/>
    </source>
</evidence>
<accession>A0A8S1RVD8</accession>
<evidence type="ECO:0000256" key="1">
    <source>
        <dbReference type="SAM" id="MobiDB-lite"/>
    </source>
</evidence>
<proteinExistence type="predicted"/>
<name>A0A8S1RVD8_9CILI</name>